<dbReference type="RefSeq" id="WP_265126754.1">
    <property type="nucleotide sequence ID" value="NZ_JAPCHY010000003.1"/>
</dbReference>
<dbReference type="InterPro" id="IPR036388">
    <property type="entry name" value="WH-like_DNA-bd_sf"/>
</dbReference>
<dbReference type="SUPFAM" id="SSF48452">
    <property type="entry name" value="TPR-like"/>
    <property type="match status" value="1"/>
</dbReference>
<dbReference type="Gene3D" id="1.10.10.10">
    <property type="entry name" value="Winged helix-like DNA-binding domain superfamily/Winged helix DNA-binding domain"/>
    <property type="match status" value="1"/>
</dbReference>
<organism evidence="2 3">
    <name type="scientific">Xanthomonas chitinilytica</name>
    <dbReference type="NCBI Taxonomy" id="2989819"/>
    <lineage>
        <taxon>Bacteria</taxon>
        <taxon>Pseudomonadati</taxon>
        <taxon>Pseudomonadota</taxon>
        <taxon>Gammaproteobacteria</taxon>
        <taxon>Lysobacterales</taxon>
        <taxon>Lysobacteraceae</taxon>
        <taxon>Xanthomonas</taxon>
    </lineage>
</organism>
<comment type="caution">
    <text evidence="2">The sequence shown here is derived from an EMBL/GenBank/DDBJ whole genome shotgun (WGS) entry which is preliminary data.</text>
</comment>
<dbReference type="Proteomes" id="UP001209922">
    <property type="component" value="Unassembled WGS sequence"/>
</dbReference>
<dbReference type="Pfam" id="PF03704">
    <property type="entry name" value="BTAD"/>
    <property type="match status" value="1"/>
</dbReference>
<keyword evidence="3" id="KW-1185">Reference proteome</keyword>
<dbReference type="InterPro" id="IPR005158">
    <property type="entry name" value="BTAD"/>
</dbReference>
<name>A0ABT3JTH1_9XANT</name>
<feature type="domain" description="Bacterial transcriptional activator" evidence="1">
    <location>
        <begin position="94"/>
        <end position="233"/>
    </location>
</feature>
<accession>A0ABT3JTH1</accession>
<sequence length="261" mass="28800">MGTRRLGSGERPRKLLYRKGWALLAYLAVERRRHSRVRLAEMLWPELGNTAALTNLRQVLSDLKRAMKGAVGDGVLLIDRESVRLCPAASQGVFDIDLLDVGNAGADPGGAWTWLADAGELLEDLSLEHCDEFCEWLTGMRTWSAQRLLAVLERGKDEAAAAGDWDTAIRLARRLVALDPWNEAQQRGLMRLYLELGEPGMALDCYHALEGSLKGELGVEPQLATRAMALEIRRHAQVVAAAPVYGRWPAASPPMRGLLRA</sequence>
<evidence type="ECO:0000259" key="1">
    <source>
        <dbReference type="SMART" id="SM01043"/>
    </source>
</evidence>
<dbReference type="Gene3D" id="1.25.40.10">
    <property type="entry name" value="Tetratricopeptide repeat domain"/>
    <property type="match status" value="1"/>
</dbReference>
<dbReference type="InterPro" id="IPR051677">
    <property type="entry name" value="AfsR-DnrI-RedD_regulator"/>
</dbReference>
<dbReference type="SMART" id="SM01043">
    <property type="entry name" value="BTAD"/>
    <property type="match status" value="1"/>
</dbReference>
<evidence type="ECO:0000313" key="3">
    <source>
        <dbReference type="Proteomes" id="UP001209922"/>
    </source>
</evidence>
<dbReference type="PANTHER" id="PTHR35807">
    <property type="entry name" value="TRANSCRIPTIONAL REGULATOR REDD-RELATED"/>
    <property type="match status" value="1"/>
</dbReference>
<dbReference type="EMBL" id="JAPCHY010000003">
    <property type="protein sequence ID" value="MCW4471792.1"/>
    <property type="molecule type" value="Genomic_DNA"/>
</dbReference>
<protein>
    <recommendedName>
        <fullName evidence="1">Bacterial transcriptional activator domain-containing protein</fullName>
    </recommendedName>
</protein>
<gene>
    <name evidence="2" type="ORF">OK345_04625</name>
</gene>
<dbReference type="InterPro" id="IPR011990">
    <property type="entry name" value="TPR-like_helical_dom_sf"/>
</dbReference>
<proteinExistence type="predicted"/>
<evidence type="ECO:0000313" key="2">
    <source>
        <dbReference type="EMBL" id="MCW4471792.1"/>
    </source>
</evidence>
<reference evidence="2 3" key="1">
    <citation type="submission" date="2022-10" db="EMBL/GenBank/DDBJ databases">
        <title>Xanthomonas sp. H13-6.</title>
        <authorList>
            <person name="Liu X."/>
            <person name="Deng Z."/>
            <person name="Jiang Y."/>
            <person name="Yu T."/>
            <person name="Ai J."/>
        </authorList>
    </citation>
    <scope>NUCLEOTIDE SEQUENCE [LARGE SCALE GENOMIC DNA]</scope>
    <source>
        <strain evidence="2 3">H13-6</strain>
    </source>
</reference>